<dbReference type="SUPFAM" id="SSF55681">
    <property type="entry name" value="Class II aaRS and biotin synthetases"/>
    <property type="match status" value="1"/>
</dbReference>
<protein>
    <recommendedName>
        <fullName evidence="1">BPL/LPL catalytic domain-containing protein</fullName>
    </recommendedName>
</protein>
<evidence type="ECO:0000313" key="3">
    <source>
        <dbReference type="Proteomes" id="UP000001640"/>
    </source>
</evidence>
<name>G0V900_NAUCA</name>
<dbReference type="InterPro" id="IPR004143">
    <property type="entry name" value="BPL_LPL_catalytic"/>
</dbReference>
<dbReference type="InterPro" id="IPR019197">
    <property type="entry name" value="Biotin-prot_ligase_N"/>
</dbReference>
<evidence type="ECO:0000313" key="2">
    <source>
        <dbReference type="EMBL" id="CCC67949.1"/>
    </source>
</evidence>
<gene>
    <name evidence="2" type="primary">NCAS0A13910</name>
    <name evidence="2" type="ordered locus">NCAS_0A13910</name>
</gene>
<dbReference type="Proteomes" id="UP000001640">
    <property type="component" value="Chromosome 1"/>
</dbReference>
<dbReference type="InterPro" id="IPR029062">
    <property type="entry name" value="Class_I_gatase-like"/>
</dbReference>
<dbReference type="HOGENOM" id="CLU_006150_1_1_1"/>
<dbReference type="Gene3D" id="3.40.50.880">
    <property type="match status" value="1"/>
</dbReference>
<dbReference type="AlphaFoldDB" id="G0V900"/>
<dbReference type="SUPFAM" id="SSF52317">
    <property type="entry name" value="Class I glutamine amidotransferase-like"/>
    <property type="match status" value="1"/>
</dbReference>
<dbReference type="Pfam" id="PF03099">
    <property type="entry name" value="BPL_LplA_LipB"/>
    <property type="match status" value="1"/>
</dbReference>
<accession>G0V900</accession>
<dbReference type="PANTHER" id="PTHR12835">
    <property type="entry name" value="BIOTIN PROTEIN LIGASE"/>
    <property type="match status" value="1"/>
</dbReference>
<dbReference type="PROSITE" id="PS51733">
    <property type="entry name" value="BPL_LPL_CATALYTIC"/>
    <property type="match status" value="1"/>
</dbReference>
<dbReference type="GO" id="GO:0004077">
    <property type="term" value="F:biotin--[biotin carboxyl-carrier protein] ligase activity"/>
    <property type="evidence" value="ECO:0007669"/>
    <property type="project" value="EnsemblFungi"/>
</dbReference>
<sequence length="689" mass="76083">MNVLVYNGPGTTPGSVKHVVETLRHFLEPYYAVSTVTAKTLETEPWSSKASAVVFPGGADLPFVKECKPIIPLLKQFVSKQGGVYIGFCAGSYFGSGRVEFAQGNPEMEVTGSRDLKFFKGIARGPAFNGFQYNSELGARAAKLSCLDGLEFSTYYNGGPVFVDADHYDNVEVLARYIEPLDVSYTDSKDRLSIKAPAATILCTVGKGKALLVGAHPEFIPKMLKRSDDAKFISDVVNKLETQEESRLKFMHFILAKAGLTCNTNWEMKREPGLTPIIAATAPDKNYILEDFENNIAKHTSNIENKADHVEFKDQNDTFDLYLGLDKYEQANATLVDKDVIETSKPIILSNKNETFSLPKAAISFNIQKYFDFLSPNNSIGSFLLYGEVVTSTSSLLDNNKTMLSCLPENTVLHVGSVQVTGRGRSGNSWVNPRGVCASTAAISLPLKSPKTGESISIVFVQYLSMLAYCKAITSYAPGFEDLPVRIKWPNDLYALKPDYYYNKKMSLVGKSFDHTLVPLTDIEPAYVKVAGLLVNTNFINNKYSLLLGCGLNLTNDEPTTSLKKWVDILNSERLGLGLACIPRIEVEVLLAKYMNYLQILLETFINYGASTILPEYYKYWLHSDQIVTLTTLGNARAKILGITNDYGLLIAKELMSGSDSCFTGNVYHLQPDGNTFDIFKGLIAKKAT</sequence>
<dbReference type="InParanoid" id="G0V900"/>
<dbReference type="Gene3D" id="3.30.930.10">
    <property type="entry name" value="Bira Bifunctional Protein, Domain 2"/>
    <property type="match status" value="1"/>
</dbReference>
<dbReference type="KEGG" id="ncs:NCAS_0A13910"/>
<dbReference type="InterPro" id="IPR045864">
    <property type="entry name" value="aa-tRNA-synth_II/BPL/LPL"/>
</dbReference>
<reference key="2">
    <citation type="submission" date="2011-08" db="EMBL/GenBank/DDBJ databases">
        <title>Genome sequence of Naumovozyma castellii.</title>
        <authorList>
            <person name="Gordon J.L."/>
            <person name="Armisen D."/>
            <person name="Proux-Wera E."/>
            <person name="OhEigeartaigh S.S."/>
            <person name="Byrne K.P."/>
            <person name="Wolfe K.H."/>
        </authorList>
    </citation>
    <scope>NUCLEOTIDE SEQUENCE</scope>
    <source>
        <strain>Type strain:CBS 4309</strain>
    </source>
</reference>
<dbReference type="STRING" id="1064592.G0V900"/>
<evidence type="ECO:0000259" key="1">
    <source>
        <dbReference type="PROSITE" id="PS51733"/>
    </source>
</evidence>
<dbReference type="Pfam" id="PF09825">
    <property type="entry name" value="BPL_N"/>
    <property type="match status" value="1"/>
</dbReference>
<dbReference type="GeneID" id="96901426"/>
<dbReference type="GO" id="GO:0005737">
    <property type="term" value="C:cytoplasm"/>
    <property type="evidence" value="ECO:0007669"/>
    <property type="project" value="TreeGrafter"/>
</dbReference>
<dbReference type="RefSeq" id="XP_003674329.1">
    <property type="nucleotide sequence ID" value="XM_003674281.1"/>
</dbReference>
<proteinExistence type="predicted"/>
<keyword evidence="3" id="KW-1185">Reference proteome</keyword>
<feature type="domain" description="BPL/LPL catalytic" evidence="1">
    <location>
        <begin position="375"/>
        <end position="606"/>
    </location>
</feature>
<dbReference type="EMBL" id="HE576752">
    <property type="protein sequence ID" value="CCC67949.1"/>
    <property type="molecule type" value="Genomic_DNA"/>
</dbReference>
<dbReference type="PANTHER" id="PTHR12835:SF5">
    <property type="entry name" value="BIOTIN--PROTEIN LIGASE"/>
    <property type="match status" value="1"/>
</dbReference>
<dbReference type="CDD" id="cd03144">
    <property type="entry name" value="GATase1_ScBLP_like"/>
    <property type="match status" value="1"/>
</dbReference>
<dbReference type="OMA" id="HHAFYSN"/>
<dbReference type="eggNOG" id="KOG1536">
    <property type="taxonomic scope" value="Eukaryota"/>
</dbReference>
<organism evidence="2 3">
    <name type="scientific">Naumovozyma castellii</name>
    <name type="common">Yeast</name>
    <name type="synonym">Saccharomyces castellii</name>
    <dbReference type="NCBI Taxonomy" id="27288"/>
    <lineage>
        <taxon>Eukaryota</taxon>
        <taxon>Fungi</taxon>
        <taxon>Dikarya</taxon>
        <taxon>Ascomycota</taxon>
        <taxon>Saccharomycotina</taxon>
        <taxon>Saccharomycetes</taxon>
        <taxon>Saccharomycetales</taxon>
        <taxon>Saccharomycetaceae</taxon>
        <taxon>Naumovozyma</taxon>
    </lineage>
</organism>
<reference evidence="2 3" key="1">
    <citation type="journal article" date="2011" name="Proc. Natl. Acad. Sci. U.S.A.">
        <title>Evolutionary erosion of yeast sex chromosomes by mating-type switching accidents.</title>
        <authorList>
            <person name="Gordon J.L."/>
            <person name="Armisen D."/>
            <person name="Proux-Wera E."/>
            <person name="Oheigeartaigh S.S."/>
            <person name="Byrne K.P."/>
            <person name="Wolfe K.H."/>
        </authorList>
    </citation>
    <scope>NUCLEOTIDE SEQUENCE [LARGE SCALE GENOMIC DNA]</scope>
    <source>
        <strain evidence="3">ATCC 76901 / BCRC 22586 / CBS 4309 / NBRC 1992 / NRRL Y-12630</strain>
    </source>
</reference>
<dbReference type="OrthoDB" id="10250105at2759"/>
<dbReference type="FunCoup" id="G0V900">
    <property type="interactions" value="139"/>
</dbReference>